<keyword evidence="1" id="KW-0560">Oxidoreductase</keyword>
<dbReference type="Pfam" id="PF01855">
    <property type="entry name" value="POR_N"/>
    <property type="match status" value="1"/>
</dbReference>
<evidence type="ECO:0000313" key="4">
    <source>
        <dbReference type="EMBL" id="AEG60522.1"/>
    </source>
</evidence>
<dbReference type="Pfam" id="PF17147">
    <property type="entry name" value="PFOR_II"/>
    <property type="match status" value="1"/>
</dbReference>
<dbReference type="Gene3D" id="3.40.50.920">
    <property type="match status" value="1"/>
</dbReference>
<dbReference type="RefSeq" id="WP_013842280.1">
    <property type="nucleotide sequence ID" value="NC_015589.1"/>
</dbReference>
<evidence type="ECO:0000259" key="3">
    <source>
        <dbReference type="Pfam" id="PF17147"/>
    </source>
</evidence>
<dbReference type="KEGG" id="dru:Desru_2277"/>
<proteinExistence type="predicted"/>
<dbReference type="STRING" id="696281.Desru_2277"/>
<dbReference type="FunFam" id="3.40.50.970:FF:000022">
    <property type="entry name" value="2-oxoglutarate ferredoxin oxidoreductase alpha subunit"/>
    <property type="match status" value="1"/>
</dbReference>
<dbReference type="InterPro" id="IPR002880">
    <property type="entry name" value="Pyrv_Fd/Flavodoxin_OxRdtase_N"/>
</dbReference>
<reference evidence="5" key="1">
    <citation type="submission" date="2011-05" db="EMBL/GenBank/DDBJ databases">
        <title>Complete sequence of Desulfotomaculum ruminis DSM 2154.</title>
        <authorList>
            <person name="Lucas S."/>
            <person name="Copeland A."/>
            <person name="Lapidus A."/>
            <person name="Cheng J.-F."/>
            <person name="Goodwin L."/>
            <person name="Pitluck S."/>
            <person name="Lu M."/>
            <person name="Detter J.C."/>
            <person name="Han C."/>
            <person name="Tapia R."/>
            <person name="Land M."/>
            <person name="Hauser L."/>
            <person name="Kyrpides N."/>
            <person name="Ivanova N."/>
            <person name="Mikhailova N."/>
            <person name="Pagani I."/>
            <person name="Stams A.J.M."/>
            <person name="Plugge C.M."/>
            <person name="Muyzer G."/>
            <person name="Kuever J."/>
            <person name="Parshina S.N."/>
            <person name="Ivanova A.E."/>
            <person name="Nazina T.N."/>
            <person name="Brambilla E."/>
            <person name="Spring S."/>
            <person name="Klenk H.-P."/>
            <person name="Woyke T."/>
        </authorList>
    </citation>
    <scope>NUCLEOTIDE SEQUENCE [LARGE SCALE GENOMIC DNA]</scope>
    <source>
        <strain evidence="5">ATCC 23193 / DSM 2154 / NCIB 8452 / DL</strain>
    </source>
</reference>
<dbReference type="SUPFAM" id="SSF52518">
    <property type="entry name" value="Thiamin diphosphate-binding fold (THDP-binding)"/>
    <property type="match status" value="1"/>
</dbReference>
<feature type="domain" description="Pyruvate flavodoxin/ferredoxin oxidoreductase pyrimidine binding" evidence="2">
    <location>
        <begin position="16"/>
        <end position="242"/>
    </location>
</feature>
<dbReference type="OrthoDB" id="9794954at2"/>
<feature type="domain" description="Pyruvate:ferredoxin oxidoreductase core" evidence="3">
    <location>
        <begin position="275"/>
        <end position="368"/>
    </location>
</feature>
<dbReference type="PANTHER" id="PTHR43088">
    <property type="entry name" value="SUBUNIT OF PYRUVATE:FLAVODOXIN OXIDOREDUCTASE-RELATED"/>
    <property type="match status" value="1"/>
</dbReference>
<dbReference type="GO" id="GO:0016491">
    <property type="term" value="F:oxidoreductase activity"/>
    <property type="evidence" value="ECO:0007669"/>
    <property type="project" value="UniProtKB-KW"/>
</dbReference>
<evidence type="ECO:0000259" key="2">
    <source>
        <dbReference type="Pfam" id="PF01855"/>
    </source>
</evidence>
<dbReference type="InterPro" id="IPR052368">
    <property type="entry name" value="2-oxoacid_oxidoreductase"/>
</dbReference>
<dbReference type="eggNOG" id="COG0674">
    <property type="taxonomic scope" value="Bacteria"/>
</dbReference>
<evidence type="ECO:0000256" key="1">
    <source>
        <dbReference type="ARBA" id="ARBA00023002"/>
    </source>
</evidence>
<organism evidence="4 5">
    <name type="scientific">Desulforamulus ruminis (strain ATCC 23193 / DSM 2154 / NCIMB 8452 / DL)</name>
    <name type="common">Desulfotomaculum ruminis</name>
    <dbReference type="NCBI Taxonomy" id="696281"/>
    <lineage>
        <taxon>Bacteria</taxon>
        <taxon>Bacillati</taxon>
        <taxon>Bacillota</taxon>
        <taxon>Clostridia</taxon>
        <taxon>Eubacteriales</taxon>
        <taxon>Peptococcaceae</taxon>
        <taxon>Desulforamulus</taxon>
    </lineage>
</organism>
<reference evidence="4 5" key="2">
    <citation type="journal article" date="2012" name="Stand. Genomic Sci.">
        <title>Complete genome sequence of the sulfate-reducing firmicute Desulfotomaculum ruminis type strain (DL(T)).</title>
        <authorList>
            <person name="Spring S."/>
            <person name="Visser M."/>
            <person name="Lu M."/>
            <person name="Copeland A."/>
            <person name="Lapidus A."/>
            <person name="Lucas S."/>
            <person name="Cheng J.F."/>
            <person name="Han C."/>
            <person name="Tapia R."/>
            <person name="Goodwin L.A."/>
            <person name="Pitluck S."/>
            <person name="Ivanova N."/>
            <person name="Land M."/>
            <person name="Hauser L."/>
            <person name="Larimer F."/>
            <person name="Rohde M."/>
            <person name="Goker M."/>
            <person name="Detter J.C."/>
            <person name="Kyrpides N.C."/>
            <person name="Woyke T."/>
            <person name="Schaap P.J."/>
            <person name="Plugge C.M."/>
            <person name="Muyzer G."/>
            <person name="Kuever J."/>
            <person name="Pereira I.A."/>
            <person name="Parshina S.N."/>
            <person name="Bernier-Latmani R."/>
            <person name="Stams A.J."/>
            <person name="Klenk H.P."/>
        </authorList>
    </citation>
    <scope>NUCLEOTIDE SEQUENCE [LARGE SCALE GENOMIC DNA]</scope>
    <source>
        <strain evidence="5">ATCC 23193 / DSM 2154 / NCIB 8452 / DL</strain>
    </source>
</reference>
<protein>
    <submittedName>
        <fullName evidence="4">Pyruvate flavodoxin/ferredoxin oxidoreductase domain protein</fullName>
    </submittedName>
</protein>
<dbReference type="Proteomes" id="UP000009234">
    <property type="component" value="Chromosome"/>
</dbReference>
<dbReference type="SUPFAM" id="SSF52922">
    <property type="entry name" value="TK C-terminal domain-like"/>
    <property type="match status" value="1"/>
</dbReference>
<dbReference type="AlphaFoldDB" id="F6DLH4"/>
<dbReference type="NCBIfam" id="NF006412">
    <property type="entry name" value="PRK08659.1"/>
    <property type="match status" value="1"/>
</dbReference>
<dbReference type="HOGENOM" id="CLU_017038_0_1_9"/>
<dbReference type="InterPro" id="IPR009014">
    <property type="entry name" value="Transketo_C/PFOR_II"/>
</dbReference>
<keyword evidence="5" id="KW-1185">Reference proteome</keyword>
<keyword evidence="4" id="KW-0670">Pyruvate</keyword>
<dbReference type="EMBL" id="CP002780">
    <property type="protein sequence ID" value="AEG60522.1"/>
    <property type="molecule type" value="Genomic_DNA"/>
</dbReference>
<dbReference type="PANTHER" id="PTHR43088:SF1">
    <property type="entry name" value="SUBUNIT OF PYRUVATE:FLAVODOXIN OXIDOREDUCTASE"/>
    <property type="match status" value="1"/>
</dbReference>
<dbReference type="InterPro" id="IPR029061">
    <property type="entry name" value="THDP-binding"/>
</dbReference>
<accession>F6DLH4</accession>
<dbReference type="Gene3D" id="3.40.50.970">
    <property type="match status" value="1"/>
</dbReference>
<name>F6DLH4_DESRL</name>
<gene>
    <name evidence="4" type="ordered locus">Desru_2277</name>
</gene>
<dbReference type="CDD" id="cd07034">
    <property type="entry name" value="TPP_PYR_PFOR_IOR-alpha_like"/>
    <property type="match status" value="1"/>
</dbReference>
<sequence>MNQEPRLMQGNEACAEGAIYAGMRFYAGYPITPSTEIAEILARRLPQVNGKFIQMEDEIASMAAVVGASLTGAKSMTATSGPGFSLKQENIGYASMAEIPCVIVNVQRLGPSTGVATAPAQGDVMQARWGTHGDHPVIALVPSSVRETFDLTVRAFNLAERFRVPVILLMDEVIGHMREKVTLPEPGDLPIFNRLKPDCKRDGYYPFRAEIHEAPPMAFFGEGYRYHVTGLFHDESGFATEKSQIIDTQLKRLHQKIYAHLDEIVTYHSDRTEDAELVVIAYGGTARSVARAVKLAREEGLKVGVFRPQTIWPFPEKAVDQLAAAGKKLLVAEMNYGQLLLEVERISRGRCLVTGCLQADGELTKPETILNKIREVYGTCSR</sequence>
<dbReference type="InterPro" id="IPR033412">
    <property type="entry name" value="PFOR_II"/>
</dbReference>
<evidence type="ECO:0000313" key="5">
    <source>
        <dbReference type="Proteomes" id="UP000009234"/>
    </source>
</evidence>